<dbReference type="OrthoDB" id="412981at2759"/>
<gene>
    <name evidence="2" type="ORF">EVAR_32091_1</name>
</gene>
<keyword evidence="3" id="KW-1185">Reference proteome</keyword>
<dbReference type="Proteomes" id="UP000299102">
    <property type="component" value="Unassembled WGS sequence"/>
</dbReference>
<evidence type="ECO:0000256" key="1">
    <source>
        <dbReference type="SAM" id="MobiDB-lite"/>
    </source>
</evidence>
<dbReference type="EMBL" id="BGZK01000276">
    <property type="protein sequence ID" value="GBP33593.1"/>
    <property type="molecule type" value="Genomic_DNA"/>
</dbReference>
<evidence type="ECO:0000313" key="2">
    <source>
        <dbReference type="EMBL" id="GBP33593.1"/>
    </source>
</evidence>
<reference evidence="2 3" key="1">
    <citation type="journal article" date="2019" name="Commun. Biol.">
        <title>The bagworm genome reveals a unique fibroin gene that provides high tensile strength.</title>
        <authorList>
            <person name="Kono N."/>
            <person name="Nakamura H."/>
            <person name="Ohtoshi R."/>
            <person name="Tomita M."/>
            <person name="Numata K."/>
            <person name="Arakawa K."/>
        </authorList>
    </citation>
    <scope>NUCLEOTIDE SEQUENCE [LARGE SCALE GENOMIC DNA]</scope>
</reference>
<name>A0A4C1V453_EUMVA</name>
<feature type="region of interest" description="Disordered" evidence="1">
    <location>
        <begin position="56"/>
        <end position="84"/>
    </location>
</feature>
<feature type="compositionally biased region" description="Basic and acidic residues" evidence="1">
    <location>
        <begin position="75"/>
        <end position="84"/>
    </location>
</feature>
<comment type="caution">
    <text evidence="2">The sequence shown here is derived from an EMBL/GenBank/DDBJ whole genome shotgun (WGS) entry which is preliminary data.</text>
</comment>
<organism evidence="2 3">
    <name type="scientific">Eumeta variegata</name>
    <name type="common">Bagworm moth</name>
    <name type="synonym">Eumeta japonica</name>
    <dbReference type="NCBI Taxonomy" id="151549"/>
    <lineage>
        <taxon>Eukaryota</taxon>
        <taxon>Metazoa</taxon>
        <taxon>Ecdysozoa</taxon>
        <taxon>Arthropoda</taxon>
        <taxon>Hexapoda</taxon>
        <taxon>Insecta</taxon>
        <taxon>Pterygota</taxon>
        <taxon>Neoptera</taxon>
        <taxon>Endopterygota</taxon>
        <taxon>Lepidoptera</taxon>
        <taxon>Glossata</taxon>
        <taxon>Ditrysia</taxon>
        <taxon>Tineoidea</taxon>
        <taxon>Psychidae</taxon>
        <taxon>Oiketicinae</taxon>
        <taxon>Eumeta</taxon>
    </lineage>
</organism>
<dbReference type="AlphaFoldDB" id="A0A4C1V453"/>
<feature type="compositionally biased region" description="Polar residues" evidence="1">
    <location>
        <begin position="61"/>
        <end position="71"/>
    </location>
</feature>
<sequence length="84" mass="9603">MRRYAAKDRAEILAEHLEEQFTLHPASDSHSIVRHHEEVEHRVREFLSAPIPSLPGDYVSPTETARQSSAYPSGRHRDLMGFPP</sequence>
<evidence type="ECO:0000313" key="3">
    <source>
        <dbReference type="Proteomes" id="UP000299102"/>
    </source>
</evidence>
<proteinExistence type="predicted"/>
<accession>A0A4C1V453</accession>
<protein>
    <submittedName>
        <fullName evidence="2">Uncharacterized protein</fullName>
    </submittedName>
</protein>